<feature type="compositionally biased region" description="Basic and acidic residues" evidence="1">
    <location>
        <begin position="136"/>
        <end position="156"/>
    </location>
</feature>
<proteinExistence type="predicted"/>
<evidence type="ECO:0000313" key="2">
    <source>
        <dbReference type="EMBL" id="KAL2863450.1"/>
    </source>
</evidence>
<gene>
    <name evidence="2" type="ORF">BJX67DRAFT_256238</name>
</gene>
<feature type="compositionally biased region" description="Polar residues" evidence="1">
    <location>
        <begin position="289"/>
        <end position="308"/>
    </location>
</feature>
<keyword evidence="3" id="KW-1185">Reference proteome</keyword>
<feature type="compositionally biased region" description="Basic and acidic residues" evidence="1">
    <location>
        <begin position="1"/>
        <end position="16"/>
    </location>
</feature>
<organism evidence="2 3">
    <name type="scientific">Aspergillus lucknowensis</name>
    <dbReference type="NCBI Taxonomy" id="176173"/>
    <lineage>
        <taxon>Eukaryota</taxon>
        <taxon>Fungi</taxon>
        <taxon>Dikarya</taxon>
        <taxon>Ascomycota</taxon>
        <taxon>Pezizomycotina</taxon>
        <taxon>Eurotiomycetes</taxon>
        <taxon>Eurotiomycetidae</taxon>
        <taxon>Eurotiales</taxon>
        <taxon>Aspergillaceae</taxon>
        <taxon>Aspergillus</taxon>
        <taxon>Aspergillus subgen. Nidulantes</taxon>
    </lineage>
</organism>
<comment type="caution">
    <text evidence="2">The sequence shown here is derived from an EMBL/GenBank/DDBJ whole genome shotgun (WGS) entry which is preliminary data.</text>
</comment>
<feature type="compositionally biased region" description="Basic and acidic residues" evidence="1">
    <location>
        <begin position="278"/>
        <end position="287"/>
    </location>
</feature>
<dbReference type="RefSeq" id="XP_070882429.1">
    <property type="nucleotide sequence ID" value="XM_071026294.1"/>
</dbReference>
<accession>A0ABR4LFZ2</accession>
<dbReference type="Proteomes" id="UP001610432">
    <property type="component" value="Unassembled WGS sequence"/>
</dbReference>
<protein>
    <recommendedName>
        <fullName evidence="4">Serine/arginine repetitive matrix protein 2</fullName>
    </recommendedName>
</protein>
<dbReference type="GeneID" id="98141366"/>
<sequence>MDWDRTRRFDEHRGGESYRPTTSRGYRRSRSPPRIRSPPNRLVADTWVPSSGRAYGRARSRSPPHFRRRVSRSPQPYSRDGGLGQYSKPYNSRRFSPRRDVRPRSPLSSSRRPRSPYGENETRDVGWNRSTSTSRHLKDSSPPGREHGYSRGERRPPSVGRYTRPGSPSRRGTLSEDNQRPTGPTRARSPLYGDRKERATAAGRLLGRGRQSRSPDDSLSWRPSAPGSIPNSRRSSPIHDKSNAASRSTRSRSPFSSHPQGRHLSRERSVFSGQSDRTSIEKSKVDTPEANSRSPTTEQGRAKSTPNQDDLGLFRAPETQGKANCTKVPYTSNIPSQPKAFAKLNHKSPPPGPPHGPKTFASHPRASNISLLSAPTRPRGGSSFKESSWAGPSVRRGPTSVGDHDAPVAPRSALLPAPGAETPRSRSYRPDGVSGAPPSHSQRYPNHLAGLDTIIPGGKIFSSGLGPITEKRLSQLDTDKDRLFEQNSERQKLKRIGLRDWGKLDRESSMCALKSELAEGHLQCVTDAESTLGKAMF</sequence>
<evidence type="ECO:0000313" key="3">
    <source>
        <dbReference type="Proteomes" id="UP001610432"/>
    </source>
</evidence>
<name>A0ABR4LFZ2_9EURO</name>
<feature type="compositionally biased region" description="Low complexity" evidence="1">
    <location>
        <begin position="200"/>
        <end position="209"/>
    </location>
</feature>
<dbReference type="EMBL" id="JBFXLQ010000051">
    <property type="protein sequence ID" value="KAL2863450.1"/>
    <property type="molecule type" value="Genomic_DNA"/>
</dbReference>
<reference evidence="2 3" key="1">
    <citation type="submission" date="2024-07" db="EMBL/GenBank/DDBJ databases">
        <title>Section-level genome sequencing and comparative genomics of Aspergillus sections Usti and Cavernicolus.</title>
        <authorList>
            <consortium name="Lawrence Berkeley National Laboratory"/>
            <person name="Nybo J.L."/>
            <person name="Vesth T.C."/>
            <person name="Theobald S."/>
            <person name="Frisvad J.C."/>
            <person name="Larsen T.O."/>
            <person name="Kjaerboelling I."/>
            <person name="Rothschild-Mancinelli K."/>
            <person name="Lyhne E.K."/>
            <person name="Kogle M.E."/>
            <person name="Barry K."/>
            <person name="Clum A."/>
            <person name="Na H."/>
            <person name="Ledsgaard L."/>
            <person name="Lin J."/>
            <person name="Lipzen A."/>
            <person name="Kuo A."/>
            <person name="Riley R."/>
            <person name="Mondo S."/>
            <person name="Labutti K."/>
            <person name="Haridas S."/>
            <person name="Pangalinan J."/>
            <person name="Salamov A.A."/>
            <person name="Simmons B.A."/>
            <person name="Magnuson J.K."/>
            <person name="Chen J."/>
            <person name="Drula E."/>
            <person name="Henrissat B."/>
            <person name="Wiebenga A."/>
            <person name="Lubbers R.J."/>
            <person name="Gomes A.C."/>
            <person name="Macurrencykelacurrency M.R."/>
            <person name="Stajich J."/>
            <person name="Grigoriev I.V."/>
            <person name="Mortensen U.H."/>
            <person name="De Vries R.P."/>
            <person name="Baker S.E."/>
            <person name="Andersen M.R."/>
        </authorList>
    </citation>
    <scope>NUCLEOTIDE SEQUENCE [LARGE SCALE GENOMIC DNA]</scope>
    <source>
        <strain evidence="2 3">CBS 449.75</strain>
    </source>
</reference>
<feature type="region of interest" description="Disordered" evidence="1">
    <location>
        <begin position="1"/>
        <end position="446"/>
    </location>
</feature>
<evidence type="ECO:0008006" key="4">
    <source>
        <dbReference type="Google" id="ProtNLM"/>
    </source>
</evidence>
<feature type="compositionally biased region" description="Basic residues" evidence="1">
    <location>
        <begin position="56"/>
        <end position="71"/>
    </location>
</feature>
<feature type="compositionally biased region" description="Low complexity" evidence="1">
    <location>
        <begin position="246"/>
        <end position="257"/>
    </location>
</feature>
<evidence type="ECO:0000256" key="1">
    <source>
        <dbReference type="SAM" id="MobiDB-lite"/>
    </source>
</evidence>